<evidence type="ECO:0000313" key="1">
    <source>
        <dbReference type="EMBL" id="QSP97658.1"/>
    </source>
</evidence>
<evidence type="ECO:0000313" key="2">
    <source>
        <dbReference type="Proteomes" id="UP000663618"/>
    </source>
</evidence>
<dbReference type="Gene3D" id="2.160.10.10">
    <property type="entry name" value="Hexapeptide repeat proteins"/>
    <property type="match status" value="1"/>
</dbReference>
<dbReference type="InterPro" id="IPR011004">
    <property type="entry name" value="Trimer_LpxA-like_sf"/>
</dbReference>
<protein>
    <recommendedName>
        <fullName evidence="3">Serine acetyltransferase</fullName>
    </recommendedName>
</protein>
<proteinExistence type="predicted"/>
<dbReference type="AlphaFoldDB" id="A0AAX1LKB1"/>
<name>A0AAX1LKB1_BIFLI</name>
<evidence type="ECO:0008006" key="3">
    <source>
        <dbReference type="Google" id="ProtNLM"/>
    </source>
</evidence>
<dbReference type="EMBL" id="CP071248">
    <property type="protein sequence ID" value="QSP97658.1"/>
    <property type="molecule type" value="Genomic_DNA"/>
</dbReference>
<gene>
    <name evidence="1" type="ORF">BLI009_00275</name>
</gene>
<dbReference type="SUPFAM" id="SSF51161">
    <property type="entry name" value="Trimeric LpxA-like enzymes"/>
    <property type="match status" value="1"/>
</dbReference>
<organism evidence="1 2">
    <name type="scientific">Bifidobacterium longum subsp. infantis</name>
    <dbReference type="NCBI Taxonomy" id="1682"/>
    <lineage>
        <taxon>Bacteria</taxon>
        <taxon>Bacillati</taxon>
        <taxon>Actinomycetota</taxon>
        <taxon>Actinomycetes</taxon>
        <taxon>Bifidobacteriales</taxon>
        <taxon>Bifidobacteriaceae</taxon>
        <taxon>Bifidobacterium</taxon>
    </lineage>
</organism>
<sequence length="215" mass="24548">MDKLRNDRRIRTRDDLKFFLALDRASYELTNQTLREKLQEEFHLGHTMLGYWFLKKNRKLEYWANNRYRSPFHHLIYEIKALRYMFLERRYGVIVPVNVIGPGARFWHFGQGTIIINGRASIGMGFSASANCIVGHANDEVPEIGNFVEMSVDSKILGGVTIPDDVVVGAGALVIKTVESEGSVMGGVPAKVLSHHVLDEHERRKRAVLIELAKW</sequence>
<accession>A0AAX1LKB1</accession>
<dbReference type="RefSeq" id="WP_154536158.1">
    <property type="nucleotide sequence ID" value="NZ_CALNDC010000011.1"/>
</dbReference>
<reference evidence="1" key="1">
    <citation type="submission" date="2021-03" db="EMBL/GenBank/DDBJ databases">
        <title>Genome sequencing of Bifidobacterium longum subsp. infantis JCM 7009.</title>
        <authorList>
            <person name="Kim J."/>
        </authorList>
    </citation>
    <scope>NUCLEOTIDE SEQUENCE</scope>
    <source>
        <strain evidence="1">JCM 7009</strain>
    </source>
</reference>
<dbReference type="Proteomes" id="UP000663618">
    <property type="component" value="Chromosome"/>
</dbReference>